<dbReference type="KEGG" id="lhk:LHK_00914"/>
<name>C1D590_LARHH</name>
<evidence type="ECO:0000313" key="1">
    <source>
        <dbReference type="EMBL" id="ACO73907.1"/>
    </source>
</evidence>
<dbReference type="Proteomes" id="UP000002010">
    <property type="component" value="Chromosome"/>
</dbReference>
<dbReference type="AlphaFoldDB" id="C1D590"/>
<organism evidence="1 2">
    <name type="scientific">Laribacter hongkongensis (strain HLHK9)</name>
    <dbReference type="NCBI Taxonomy" id="557598"/>
    <lineage>
        <taxon>Bacteria</taxon>
        <taxon>Pseudomonadati</taxon>
        <taxon>Pseudomonadota</taxon>
        <taxon>Betaproteobacteria</taxon>
        <taxon>Neisseriales</taxon>
        <taxon>Aquaspirillaceae</taxon>
        <taxon>Laribacter</taxon>
    </lineage>
</organism>
<gene>
    <name evidence="1" type="ordered locus">LHK_00914</name>
</gene>
<proteinExistence type="predicted"/>
<evidence type="ECO:0000313" key="2">
    <source>
        <dbReference type="Proteomes" id="UP000002010"/>
    </source>
</evidence>
<dbReference type="EMBL" id="CP001154">
    <property type="protein sequence ID" value="ACO73907.1"/>
    <property type="molecule type" value="Genomic_DNA"/>
</dbReference>
<sequence length="50" mass="5544">MDAEIIFIQSKTTSSFSGSDVGSFIYGVKDFLSDEPKMVQNEKIINAKNI</sequence>
<keyword evidence="2" id="KW-1185">Reference proteome</keyword>
<dbReference type="HOGENOM" id="CLU_3119268_0_0_4"/>
<accession>C1D590</accession>
<protein>
    <submittedName>
        <fullName evidence="1">Uncharacterized protein</fullName>
    </submittedName>
</protein>
<reference evidence="1 2" key="1">
    <citation type="journal article" date="2009" name="PLoS Genet.">
        <title>The complete genome and proteome of Laribacter hongkongensis reveal potential mechanisms for adaptations to different temperatures and habitats.</title>
        <authorList>
            <person name="Woo P.C."/>
            <person name="Lau S.K."/>
            <person name="Tse H."/>
            <person name="Teng J.L."/>
            <person name="Curreem S.O."/>
            <person name="Tsang A.K."/>
            <person name="Fan R.Y."/>
            <person name="Wong G.K."/>
            <person name="Huang Y."/>
            <person name="Loman N.J."/>
            <person name="Snyder L.A."/>
            <person name="Cai J.J."/>
            <person name="Huang J.D."/>
            <person name="Mak W."/>
            <person name="Pallen M.J."/>
            <person name="Lok S."/>
            <person name="Yuen K.Y."/>
        </authorList>
    </citation>
    <scope>NUCLEOTIDE SEQUENCE [LARGE SCALE GENOMIC DNA]</scope>
    <source>
        <strain evidence="1 2">HLHK9</strain>
    </source>
</reference>